<dbReference type="OrthoDB" id="9804603at2"/>
<dbReference type="PROSITE" id="PS51379">
    <property type="entry name" value="4FE4S_FER_2"/>
    <property type="match status" value="2"/>
</dbReference>
<organism evidence="6 7">
    <name type="scientific">Desulfotruncus arcticus DSM 17038</name>
    <dbReference type="NCBI Taxonomy" id="1121424"/>
    <lineage>
        <taxon>Bacteria</taxon>
        <taxon>Bacillati</taxon>
        <taxon>Bacillota</taxon>
        <taxon>Clostridia</taxon>
        <taxon>Eubacteriales</taxon>
        <taxon>Desulfallaceae</taxon>
        <taxon>Desulfotruncus</taxon>
    </lineage>
</organism>
<evidence type="ECO:0000313" key="7">
    <source>
        <dbReference type="Proteomes" id="UP000199337"/>
    </source>
</evidence>
<dbReference type="GO" id="GO:0046872">
    <property type="term" value="F:metal ion binding"/>
    <property type="evidence" value="ECO:0007669"/>
    <property type="project" value="UniProtKB-KW"/>
</dbReference>
<keyword evidence="2" id="KW-0479">Metal-binding</keyword>
<dbReference type="Proteomes" id="UP000199337">
    <property type="component" value="Unassembled WGS sequence"/>
</dbReference>
<dbReference type="SUPFAM" id="SSF54862">
    <property type="entry name" value="4Fe-4S ferredoxins"/>
    <property type="match status" value="1"/>
</dbReference>
<keyword evidence="1" id="KW-0004">4Fe-4S</keyword>
<evidence type="ECO:0000256" key="4">
    <source>
        <dbReference type="ARBA" id="ARBA00023014"/>
    </source>
</evidence>
<feature type="domain" description="4Fe-4S ferredoxin-type" evidence="5">
    <location>
        <begin position="42"/>
        <end position="71"/>
    </location>
</feature>
<dbReference type="STRING" id="341036.SAMN05660649_00995"/>
<sequence length="93" mass="10220">MARPATNYDNNRIYVKSQWCKGCGICTALCQNRVLLIDNRGKAVVVNPEACTGCGRCESHCPDLAISLDRSEKNEIPVFAEQTINQNPGHARA</sequence>
<dbReference type="GO" id="GO:0051539">
    <property type="term" value="F:4 iron, 4 sulfur cluster binding"/>
    <property type="evidence" value="ECO:0007669"/>
    <property type="project" value="UniProtKB-KW"/>
</dbReference>
<keyword evidence="3" id="KW-0408">Iron</keyword>
<dbReference type="Gene3D" id="3.30.70.20">
    <property type="match status" value="2"/>
</dbReference>
<evidence type="ECO:0000259" key="5">
    <source>
        <dbReference type="PROSITE" id="PS51379"/>
    </source>
</evidence>
<evidence type="ECO:0000256" key="3">
    <source>
        <dbReference type="ARBA" id="ARBA00023004"/>
    </source>
</evidence>
<name>A0A1I2Q7Q8_9FIRM</name>
<accession>A0A1I2Q7Q8</accession>
<dbReference type="InterPro" id="IPR017896">
    <property type="entry name" value="4Fe4S_Fe-S-bd"/>
</dbReference>
<dbReference type="Pfam" id="PF12838">
    <property type="entry name" value="Fer4_7"/>
    <property type="match status" value="1"/>
</dbReference>
<reference evidence="7" key="1">
    <citation type="submission" date="2016-10" db="EMBL/GenBank/DDBJ databases">
        <authorList>
            <person name="Varghese N."/>
            <person name="Submissions S."/>
        </authorList>
    </citation>
    <scope>NUCLEOTIDE SEQUENCE [LARGE SCALE GENOMIC DNA]</scope>
    <source>
        <strain evidence="7">DSM 17038</strain>
    </source>
</reference>
<evidence type="ECO:0000313" key="6">
    <source>
        <dbReference type="EMBL" id="SFG21671.1"/>
    </source>
</evidence>
<keyword evidence="4" id="KW-0411">Iron-sulfur</keyword>
<feature type="domain" description="4Fe-4S ferredoxin-type" evidence="5">
    <location>
        <begin position="11"/>
        <end position="40"/>
    </location>
</feature>
<dbReference type="PANTHER" id="PTHR43687:SF4">
    <property type="entry name" value="BLR5484 PROTEIN"/>
    <property type="match status" value="1"/>
</dbReference>
<proteinExistence type="predicted"/>
<keyword evidence="7" id="KW-1185">Reference proteome</keyword>
<dbReference type="RefSeq" id="WP_092469326.1">
    <property type="nucleotide sequence ID" value="NZ_FOOX01000003.1"/>
</dbReference>
<evidence type="ECO:0000256" key="2">
    <source>
        <dbReference type="ARBA" id="ARBA00022723"/>
    </source>
</evidence>
<gene>
    <name evidence="6" type="ORF">SAMN05660649_00995</name>
</gene>
<dbReference type="PROSITE" id="PS00198">
    <property type="entry name" value="4FE4S_FER_1"/>
    <property type="match status" value="1"/>
</dbReference>
<protein>
    <submittedName>
        <fullName evidence="6">2-oxoglutarate ferredoxin oxidoreductase subunit delta</fullName>
    </submittedName>
</protein>
<dbReference type="PANTHER" id="PTHR43687">
    <property type="entry name" value="ADENYLYLSULFATE REDUCTASE, BETA SUBUNIT"/>
    <property type="match status" value="1"/>
</dbReference>
<dbReference type="InterPro" id="IPR050572">
    <property type="entry name" value="Fe-S_Ferredoxin"/>
</dbReference>
<dbReference type="AlphaFoldDB" id="A0A1I2Q7Q8"/>
<dbReference type="InterPro" id="IPR017900">
    <property type="entry name" value="4Fe4S_Fe_S_CS"/>
</dbReference>
<evidence type="ECO:0000256" key="1">
    <source>
        <dbReference type="ARBA" id="ARBA00022485"/>
    </source>
</evidence>
<dbReference type="EMBL" id="FOOX01000003">
    <property type="protein sequence ID" value="SFG21671.1"/>
    <property type="molecule type" value="Genomic_DNA"/>
</dbReference>